<comment type="similarity">
    <text evidence="2">Belongs to the MreD family.</text>
</comment>
<feature type="transmembrane region" description="Helical" evidence="8">
    <location>
        <begin position="103"/>
        <end position="128"/>
    </location>
</feature>
<keyword evidence="5" id="KW-0133">Cell shape</keyword>
<evidence type="ECO:0000256" key="8">
    <source>
        <dbReference type="SAM" id="Phobius"/>
    </source>
</evidence>
<evidence type="ECO:0000256" key="5">
    <source>
        <dbReference type="ARBA" id="ARBA00022960"/>
    </source>
</evidence>
<evidence type="ECO:0000256" key="2">
    <source>
        <dbReference type="ARBA" id="ARBA00007776"/>
    </source>
</evidence>
<dbReference type="RefSeq" id="WP_174494518.1">
    <property type="nucleotide sequence ID" value="NZ_CADDWK010000001.1"/>
</dbReference>
<dbReference type="InterPro" id="IPR007227">
    <property type="entry name" value="Cell_shape_determining_MreD"/>
</dbReference>
<feature type="transmembrane region" description="Helical" evidence="8">
    <location>
        <begin position="80"/>
        <end position="96"/>
    </location>
</feature>
<proteinExistence type="inferred from homology"/>
<name>A0A841PSX4_9BACI</name>
<protein>
    <submittedName>
        <fullName evidence="9">Rod shape-determining protein MreD</fullName>
    </submittedName>
</protein>
<feature type="transmembrane region" description="Helical" evidence="8">
    <location>
        <begin position="30"/>
        <end position="50"/>
    </location>
</feature>
<comment type="subcellular location">
    <subcellularLocation>
        <location evidence="1">Cell membrane</location>
        <topology evidence="1">Multi-pass membrane protein</topology>
    </subcellularLocation>
</comment>
<evidence type="ECO:0000313" key="10">
    <source>
        <dbReference type="Proteomes" id="UP000581688"/>
    </source>
</evidence>
<dbReference type="AlphaFoldDB" id="A0A841PSX4"/>
<keyword evidence="7 8" id="KW-0472">Membrane</keyword>
<dbReference type="GO" id="GO:0005886">
    <property type="term" value="C:plasma membrane"/>
    <property type="evidence" value="ECO:0007669"/>
    <property type="project" value="UniProtKB-SubCell"/>
</dbReference>
<keyword evidence="10" id="KW-1185">Reference proteome</keyword>
<dbReference type="GO" id="GO:0008360">
    <property type="term" value="P:regulation of cell shape"/>
    <property type="evidence" value="ECO:0007669"/>
    <property type="project" value="UniProtKB-KW"/>
</dbReference>
<reference evidence="9 10" key="1">
    <citation type="submission" date="2020-08" db="EMBL/GenBank/DDBJ databases">
        <title>Genomic Encyclopedia of Type Strains, Phase IV (KMG-IV): sequencing the most valuable type-strain genomes for metagenomic binning, comparative biology and taxonomic classification.</title>
        <authorList>
            <person name="Goeker M."/>
        </authorList>
    </citation>
    <scope>NUCLEOTIDE SEQUENCE [LARGE SCALE GENOMIC DNA]</scope>
    <source>
        <strain evidence="9 10">DSM 19612</strain>
    </source>
</reference>
<evidence type="ECO:0000256" key="7">
    <source>
        <dbReference type="ARBA" id="ARBA00023136"/>
    </source>
</evidence>
<accession>A0A841PSX4</accession>
<feature type="transmembrane region" description="Helical" evidence="8">
    <location>
        <begin position="57"/>
        <end position="74"/>
    </location>
</feature>
<evidence type="ECO:0000313" key="9">
    <source>
        <dbReference type="EMBL" id="MBB6451919.1"/>
    </source>
</evidence>
<keyword evidence="4 8" id="KW-0812">Transmembrane</keyword>
<evidence type="ECO:0000256" key="6">
    <source>
        <dbReference type="ARBA" id="ARBA00022989"/>
    </source>
</evidence>
<dbReference type="Proteomes" id="UP000581688">
    <property type="component" value="Unassembled WGS sequence"/>
</dbReference>
<gene>
    <name evidence="9" type="ORF">HNQ94_000340</name>
</gene>
<dbReference type="Pfam" id="PF04093">
    <property type="entry name" value="MreD"/>
    <property type="match status" value="1"/>
</dbReference>
<feature type="transmembrane region" description="Helical" evidence="8">
    <location>
        <begin position="143"/>
        <end position="161"/>
    </location>
</feature>
<evidence type="ECO:0000256" key="3">
    <source>
        <dbReference type="ARBA" id="ARBA00022475"/>
    </source>
</evidence>
<dbReference type="NCBIfam" id="TIGR03426">
    <property type="entry name" value="shape_MreD"/>
    <property type="match status" value="1"/>
</dbReference>
<sequence>MKRLFLPLFLLILLVLESTAADLLPKEWIAAGVFPIPHWTLVLTIMIAVFYDRDHTFYCVIYAVIFGFLIDLTYTNILGVYMFTYGLVVYIIHGLKQMLHPNFVVGLLLVFLGLALADHIIYVMYFMIGKTDLTWIDYTSDRLIPTLLGNILFFLIIYPIFQKRLQIWSEEQLSEKK</sequence>
<evidence type="ECO:0000256" key="1">
    <source>
        <dbReference type="ARBA" id="ARBA00004651"/>
    </source>
</evidence>
<dbReference type="EMBL" id="JACHGH010000001">
    <property type="protein sequence ID" value="MBB6451919.1"/>
    <property type="molecule type" value="Genomic_DNA"/>
</dbReference>
<keyword evidence="6 8" id="KW-1133">Transmembrane helix</keyword>
<comment type="caution">
    <text evidence="9">The sequence shown here is derived from an EMBL/GenBank/DDBJ whole genome shotgun (WGS) entry which is preliminary data.</text>
</comment>
<keyword evidence="3" id="KW-1003">Cell membrane</keyword>
<organism evidence="9 10">
    <name type="scientific">Salirhabdus euzebyi</name>
    <dbReference type="NCBI Taxonomy" id="394506"/>
    <lineage>
        <taxon>Bacteria</taxon>
        <taxon>Bacillati</taxon>
        <taxon>Bacillota</taxon>
        <taxon>Bacilli</taxon>
        <taxon>Bacillales</taxon>
        <taxon>Bacillaceae</taxon>
        <taxon>Salirhabdus</taxon>
    </lineage>
</organism>
<evidence type="ECO:0000256" key="4">
    <source>
        <dbReference type="ARBA" id="ARBA00022692"/>
    </source>
</evidence>